<dbReference type="HOGENOM" id="CLU_069356_1_4_6"/>
<evidence type="ECO:0000256" key="1">
    <source>
        <dbReference type="ARBA" id="ARBA00023125"/>
    </source>
</evidence>
<sequence>MRFGVMPEKTTNKVCPGKAFDKASEQNVRAALIRSANQCFTASDYDSVSIRLIAQQADVNMAMIRYYFGDKLGLFEAMVTEQIQPIYQRAKALQKSHDKPTIADLITEFYQTMIPNPEFPRFLFRLMNSDGSSEAKGIIFKLFTPIVDLTPMPKQLLEECGDFDPMMVKMSILSLMIFPFVMPLSMAKLHGYQLNDEFYTQLAKHNITLLQQGLYGGKQ</sequence>
<evidence type="ECO:0000313" key="5">
    <source>
        <dbReference type="Proteomes" id="UP000001317"/>
    </source>
</evidence>
<dbReference type="STRING" id="458817.Shal_1627"/>
<accession>B0TP36</accession>
<keyword evidence="5" id="KW-1185">Reference proteome</keyword>
<dbReference type="EMBL" id="CP000931">
    <property type="protein sequence ID" value="ABZ76193.1"/>
    <property type="molecule type" value="Genomic_DNA"/>
</dbReference>
<feature type="DNA-binding region" description="H-T-H motif" evidence="2">
    <location>
        <begin position="49"/>
        <end position="68"/>
    </location>
</feature>
<reference evidence="4" key="1">
    <citation type="submission" date="2008-01" db="EMBL/GenBank/DDBJ databases">
        <title>Complete sequence of Shewanella halifaxensis HAW-EB4.</title>
        <authorList>
            <consortium name="US DOE Joint Genome Institute"/>
            <person name="Copeland A."/>
            <person name="Lucas S."/>
            <person name="Lapidus A."/>
            <person name="Glavina del Rio T."/>
            <person name="Dalin E."/>
            <person name="Tice H."/>
            <person name="Bruce D."/>
            <person name="Goodwin L."/>
            <person name="Pitluck S."/>
            <person name="Sims D."/>
            <person name="Brettin T."/>
            <person name="Detter J.C."/>
            <person name="Han C."/>
            <person name="Kuske C.R."/>
            <person name="Schmutz J."/>
            <person name="Larimer F."/>
            <person name="Land M."/>
            <person name="Hauser L."/>
            <person name="Kyrpides N."/>
            <person name="Kim E."/>
            <person name="Zhao J.-S."/>
            <person name="Richardson P."/>
        </authorList>
    </citation>
    <scope>NUCLEOTIDE SEQUENCE [LARGE SCALE GENOMIC DNA]</scope>
    <source>
        <strain evidence="4">HAW-EB4</strain>
    </source>
</reference>
<gene>
    <name evidence="4" type="ordered locus">Shal_1627</name>
</gene>
<dbReference type="AlphaFoldDB" id="B0TP36"/>
<dbReference type="PANTHER" id="PTHR43479:SF11">
    <property type="entry name" value="ACREF_ENVCD OPERON REPRESSOR-RELATED"/>
    <property type="match status" value="1"/>
</dbReference>
<dbReference type="Proteomes" id="UP000001317">
    <property type="component" value="Chromosome"/>
</dbReference>
<keyword evidence="1 2" id="KW-0238">DNA-binding</keyword>
<evidence type="ECO:0000313" key="4">
    <source>
        <dbReference type="EMBL" id="ABZ76193.1"/>
    </source>
</evidence>
<dbReference type="InterPro" id="IPR050624">
    <property type="entry name" value="HTH-type_Tx_Regulator"/>
</dbReference>
<dbReference type="SUPFAM" id="SSF46689">
    <property type="entry name" value="Homeodomain-like"/>
    <property type="match status" value="1"/>
</dbReference>
<dbReference type="KEGG" id="shl:Shal_1627"/>
<dbReference type="GO" id="GO:0003677">
    <property type="term" value="F:DNA binding"/>
    <property type="evidence" value="ECO:0007669"/>
    <property type="project" value="UniProtKB-UniRule"/>
</dbReference>
<dbReference type="InterPro" id="IPR001647">
    <property type="entry name" value="HTH_TetR"/>
</dbReference>
<organism evidence="4 5">
    <name type="scientific">Shewanella halifaxensis (strain HAW-EB4)</name>
    <dbReference type="NCBI Taxonomy" id="458817"/>
    <lineage>
        <taxon>Bacteria</taxon>
        <taxon>Pseudomonadati</taxon>
        <taxon>Pseudomonadota</taxon>
        <taxon>Gammaproteobacteria</taxon>
        <taxon>Alteromonadales</taxon>
        <taxon>Shewanellaceae</taxon>
        <taxon>Shewanella</taxon>
    </lineage>
</organism>
<dbReference type="PROSITE" id="PS50977">
    <property type="entry name" value="HTH_TETR_2"/>
    <property type="match status" value="1"/>
</dbReference>
<dbReference type="eggNOG" id="COG1309">
    <property type="taxonomic scope" value="Bacteria"/>
</dbReference>
<protein>
    <submittedName>
        <fullName evidence="4">Transcriptional regulator, TetR family</fullName>
    </submittedName>
</protein>
<evidence type="ECO:0000259" key="3">
    <source>
        <dbReference type="PROSITE" id="PS50977"/>
    </source>
</evidence>
<dbReference type="InterPro" id="IPR009057">
    <property type="entry name" value="Homeodomain-like_sf"/>
</dbReference>
<dbReference type="Gene3D" id="1.10.357.10">
    <property type="entry name" value="Tetracycline Repressor, domain 2"/>
    <property type="match status" value="1"/>
</dbReference>
<evidence type="ECO:0000256" key="2">
    <source>
        <dbReference type="PROSITE-ProRule" id="PRU00335"/>
    </source>
</evidence>
<feature type="domain" description="HTH tetR-type" evidence="3">
    <location>
        <begin position="26"/>
        <end position="86"/>
    </location>
</feature>
<proteinExistence type="predicted"/>
<name>B0TP36_SHEHH</name>
<dbReference type="Pfam" id="PF00440">
    <property type="entry name" value="TetR_N"/>
    <property type="match status" value="1"/>
</dbReference>
<dbReference type="PANTHER" id="PTHR43479">
    <property type="entry name" value="ACREF/ENVCD OPERON REPRESSOR-RELATED"/>
    <property type="match status" value="1"/>
</dbReference>